<dbReference type="AlphaFoldDB" id="A0A0M3JIG8"/>
<evidence type="ECO:0000313" key="2">
    <source>
        <dbReference type="EMBL" id="VDK28736.1"/>
    </source>
</evidence>
<evidence type="ECO:0000313" key="4">
    <source>
        <dbReference type="WBParaSite" id="ASIM_0000743401-mRNA-1"/>
    </source>
</evidence>
<sequence length="116" mass="13122">MNNHSDSSATSVPNGTAADEPFAQRNKFDMKNIANTILKLQFVNNSSNDSPINHHRTGGSDMKKMAECKKQKNEALNQKYLVKYTQQTAKQKLTQVQRNSSLLRSFSMLFHASLQF</sequence>
<feature type="compositionally biased region" description="Polar residues" evidence="1">
    <location>
        <begin position="1"/>
        <end position="14"/>
    </location>
</feature>
<protein>
    <submittedName>
        <fullName evidence="2 4">Uncharacterized protein</fullName>
    </submittedName>
</protein>
<reference evidence="4" key="1">
    <citation type="submission" date="2017-02" db="UniProtKB">
        <authorList>
            <consortium name="WormBaseParasite"/>
        </authorList>
    </citation>
    <scope>IDENTIFICATION</scope>
</reference>
<feature type="region of interest" description="Disordered" evidence="1">
    <location>
        <begin position="45"/>
        <end position="64"/>
    </location>
</feature>
<accession>A0A0M3JIG8</accession>
<evidence type="ECO:0000256" key="1">
    <source>
        <dbReference type="SAM" id="MobiDB-lite"/>
    </source>
</evidence>
<reference evidence="2 3" key="2">
    <citation type="submission" date="2018-11" db="EMBL/GenBank/DDBJ databases">
        <authorList>
            <consortium name="Pathogen Informatics"/>
        </authorList>
    </citation>
    <scope>NUCLEOTIDE SEQUENCE [LARGE SCALE GENOMIC DNA]</scope>
</reference>
<feature type="region of interest" description="Disordered" evidence="1">
    <location>
        <begin position="1"/>
        <end position="23"/>
    </location>
</feature>
<keyword evidence="3" id="KW-1185">Reference proteome</keyword>
<dbReference type="EMBL" id="UYRR01017021">
    <property type="protein sequence ID" value="VDK28736.1"/>
    <property type="molecule type" value="Genomic_DNA"/>
</dbReference>
<organism evidence="4">
    <name type="scientific">Anisakis simplex</name>
    <name type="common">Herring worm</name>
    <dbReference type="NCBI Taxonomy" id="6269"/>
    <lineage>
        <taxon>Eukaryota</taxon>
        <taxon>Metazoa</taxon>
        <taxon>Ecdysozoa</taxon>
        <taxon>Nematoda</taxon>
        <taxon>Chromadorea</taxon>
        <taxon>Rhabditida</taxon>
        <taxon>Spirurina</taxon>
        <taxon>Ascaridomorpha</taxon>
        <taxon>Ascaridoidea</taxon>
        <taxon>Anisakidae</taxon>
        <taxon>Anisakis</taxon>
        <taxon>Anisakis simplex complex</taxon>
    </lineage>
</organism>
<evidence type="ECO:0000313" key="3">
    <source>
        <dbReference type="Proteomes" id="UP000267096"/>
    </source>
</evidence>
<dbReference type="Proteomes" id="UP000267096">
    <property type="component" value="Unassembled WGS sequence"/>
</dbReference>
<gene>
    <name evidence="2" type="ORF">ASIM_LOCUS7205</name>
</gene>
<dbReference type="WBParaSite" id="ASIM_0000743401-mRNA-1">
    <property type="protein sequence ID" value="ASIM_0000743401-mRNA-1"/>
    <property type="gene ID" value="ASIM_0000743401"/>
</dbReference>
<proteinExistence type="predicted"/>
<name>A0A0M3JIG8_ANISI</name>